<dbReference type="AlphaFoldDB" id="A0A625CI97"/>
<reference evidence="2" key="1">
    <citation type="submission" date="2018-07" db="EMBL/GenBank/DDBJ databases">
        <authorList>
            <consortium name="PulseNet: The National Subtyping Network for Foodborne Disease Surveillance"/>
            <person name="Tarr C.L."/>
            <person name="Trees E."/>
            <person name="Katz L.S."/>
            <person name="Carleton-Romer H.A."/>
            <person name="Stroika S."/>
            <person name="Kucerova Z."/>
            <person name="Roache K.F."/>
            <person name="Sabol A.L."/>
            <person name="Besser J."/>
            <person name="Gerner-Smidt P."/>
        </authorList>
    </citation>
    <scope>NUCLEOTIDE SEQUENCE</scope>
    <source>
        <strain evidence="2">2013K-0359</strain>
    </source>
</reference>
<comment type="caution">
    <text evidence="2">The sequence shown here is derived from an EMBL/GenBank/DDBJ whole genome shotgun (WGS) entry which is preliminary data.</text>
</comment>
<keyword evidence="1" id="KW-1133">Transmembrane helix</keyword>
<sequence length="67" mass="7768">MIEHTAIRRYRHIRILSELEIVSLMFSALNSKILTGLNIAIGAKENKMESFSDLNTFFLPKYIENPQ</sequence>
<feature type="transmembrane region" description="Helical" evidence="1">
    <location>
        <begin position="21"/>
        <end position="41"/>
    </location>
</feature>
<evidence type="ECO:0000313" key="2">
    <source>
        <dbReference type="EMBL" id="ECZ8069866.1"/>
    </source>
</evidence>
<proteinExistence type="predicted"/>
<evidence type="ECO:0000256" key="1">
    <source>
        <dbReference type="SAM" id="Phobius"/>
    </source>
</evidence>
<name>A0A625CI97_SALER</name>
<accession>A0A625CI97</accession>
<keyword evidence="1" id="KW-0812">Transmembrane</keyword>
<gene>
    <name evidence="2" type="ORF">NE17_21930</name>
</gene>
<dbReference type="EMBL" id="AALHWI010000027">
    <property type="protein sequence ID" value="ECZ8069866.1"/>
    <property type="molecule type" value="Genomic_DNA"/>
</dbReference>
<organism evidence="2">
    <name type="scientific">Salmonella enterica</name>
    <name type="common">Salmonella choleraesuis</name>
    <dbReference type="NCBI Taxonomy" id="28901"/>
    <lineage>
        <taxon>Bacteria</taxon>
        <taxon>Pseudomonadati</taxon>
        <taxon>Pseudomonadota</taxon>
        <taxon>Gammaproteobacteria</taxon>
        <taxon>Enterobacterales</taxon>
        <taxon>Enterobacteriaceae</taxon>
        <taxon>Salmonella</taxon>
    </lineage>
</organism>
<keyword evidence="1" id="KW-0472">Membrane</keyword>
<protein>
    <submittedName>
        <fullName evidence="2">Uncharacterized protein</fullName>
    </submittedName>
</protein>